<dbReference type="Pfam" id="PF00096">
    <property type="entry name" value="zf-C2H2"/>
    <property type="match status" value="1"/>
</dbReference>
<dbReference type="FunFam" id="3.30.160.60:FF:002343">
    <property type="entry name" value="Zinc finger protein 33A"/>
    <property type="match status" value="1"/>
</dbReference>
<evidence type="ECO:0000256" key="1">
    <source>
        <dbReference type="ARBA" id="ARBA00022723"/>
    </source>
</evidence>
<feature type="region of interest" description="Disordered" evidence="5">
    <location>
        <begin position="441"/>
        <end position="485"/>
    </location>
</feature>
<feature type="domain" description="C2H2-type" evidence="7">
    <location>
        <begin position="87"/>
        <end position="114"/>
    </location>
</feature>
<evidence type="ECO:0000256" key="5">
    <source>
        <dbReference type="SAM" id="MobiDB-lite"/>
    </source>
</evidence>
<feature type="compositionally biased region" description="Polar residues" evidence="5">
    <location>
        <begin position="146"/>
        <end position="165"/>
    </location>
</feature>
<feature type="compositionally biased region" description="Polar residues" evidence="5">
    <location>
        <begin position="311"/>
        <end position="322"/>
    </location>
</feature>
<dbReference type="InterPro" id="IPR036236">
    <property type="entry name" value="Znf_C2H2_sf"/>
</dbReference>
<proteinExistence type="predicted"/>
<dbReference type="PROSITE" id="PS50157">
    <property type="entry name" value="ZINC_FINGER_C2H2_2"/>
    <property type="match status" value="2"/>
</dbReference>
<dbReference type="GO" id="GO:0000978">
    <property type="term" value="F:RNA polymerase II cis-regulatory region sequence-specific DNA binding"/>
    <property type="evidence" value="ECO:0007669"/>
    <property type="project" value="TreeGrafter"/>
</dbReference>
<feature type="compositionally biased region" description="Basic and acidic residues" evidence="5">
    <location>
        <begin position="458"/>
        <end position="473"/>
    </location>
</feature>
<dbReference type="PANTHER" id="PTHR23235">
    <property type="entry name" value="KRUEPPEL-LIKE TRANSCRIPTION FACTOR"/>
    <property type="match status" value="1"/>
</dbReference>
<keyword evidence="3" id="KW-0862">Zinc</keyword>
<feature type="compositionally biased region" description="Low complexity" evidence="5">
    <location>
        <begin position="236"/>
        <end position="254"/>
    </location>
</feature>
<dbReference type="InterPro" id="IPR013087">
    <property type="entry name" value="Znf_C2H2_type"/>
</dbReference>
<keyword evidence="6" id="KW-1133">Transmembrane helix</keyword>
<keyword evidence="6" id="KW-0472">Membrane</keyword>
<dbReference type="PANTHER" id="PTHR23235:SF127">
    <property type="entry name" value="TRANSCRIPTION FACTOR, PUTATIVE (AFU_ORTHOLOGUE AFUA_3G09820)-RELATED"/>
    <property type="match status" value="1"/>
</dbReference>
<sequence>MDDNANVDMDMLQHDQNGAPGHQQQGATPTDSTTGAGAGGAAAAAKRYRAAPAKTFQCRGYGECRMVFSRSEHLARHVRKHTGERPFSCHCGKQFSRLDNLRQHAQTVHADKPEQNEKMMRELTSLHANMISAAKRPRTSKKDPATPSSNNAANRTSPTEVNVKQEQMDSPGPSPISPVGPGQHHLHQQHPQLGLNVNVQMRPGTSAGYEEWPPGAQPSRHSFRPSPPRQPHHHQQSFLSPTSASSTGSQSFLGPASASPDTPAGERGGGGGPPYESFARALPPLASIVPAPSQGSQSFLVDHRQQQQQQHGQSFRSVTGPSNGDFRPPTSSGAEFRPPTSSGADFRGGDFRPPTSSGAEFRPPTAANREFRPPTRAGAGELDLRPPTGARDPSFRPGTAPAAFFGHSFFGHSHTSRIGGGDAGGGGSPFAFDGSMFSFHPPEPAAAPLGVSVGVKRRYPDDHDERDRDEREPPGTASESRPQSRRLTLMELCNDPPAGAIGVVPSGHGGAPATAAASSAGVLLPSSSAVSAAAAGVRNGGNDVTLPPIALAHPLPGVHALTAHSEPVRAGLSDVLRAPGAAATHLPTTATSMGTQFGGFQREREREREREYRTRDVSDDDDGEAEGSYGRSAYGRGGGGGPFAFTVAVFVVFAVLRASLHLRQRAVRILSTSSRASCTRHGCYSSNIILSSPLLP</sequence>
<feature type="compositionally biased region" description="Low complexity" evidence="5">
    <location>
        <begin position="179"/>
        <end position="189"/>
    </location>
</feature>
<evidence type="ECO:0000256" key="6">
    <source>
        <dbReference type="SAM" id="Phobius"/>
    </source>
</evidence>
<keyword evidence="6" id="KW-0812">Transmembrane</keyword>
<feature type="transmembrane region" description="Helical" evidence="6">
    <location>
        <begin position="641"/>
        <end position="660"/>
    </location>
</feature>
<keyword evidence="9" id="KW-1185">Reference proteome</keyword>
<evidence type="ECO:0000259" key="7">
    <source>
        <dbReference type="PROSITE" id="PS50157"/>
    </source>
</evidence>
<dbReference type="STRING" id="1314781.A0A165D176"/>
<dbReference type="OrthoDB" id="10018191at2759"/>
<keyword evidence="2 4" id="KW-0863">Zinc-finger</keyword>
<dbReference type="EMBL" id="KV426263">
    <property type="protein sequence ID" value="KZV83608.1"/>
    <property type="molecule type" value="Genomic_DNA"/>
</dbReference>
<feature type="region of interest" description="Disordered" evidence="5">
    <location>
        <begin position="1"/>
        <end position="38"/>
    </location>
</feature>
<dbReference type="SUPFAM" id="SSF57667">
    <property type="entry name" value="beta-beta-alpha zinc fingers"/>
    <property type="match status" value="1"/>
</dbReference>
<evidence type="ECO:0000313" key="9">
    <source>
        <dbReference type="Proteomes" id="UP000077266"/>
    </source>
</evidence>
<evidence type="ECO:0000313" key="8">
    <source>
        <dbReference type="EMBL" id="KZV83608.1"/>
    </source>
</evidence>
<reference evidence="8 9" key="1">
    <citation type="journal article" date="2016" name="Mol. Biol. Evol.">
        <title>Comparative Genomics of Early-Diverging Mushroom-Forming Fungi Provides Insights into the Origins of Lignocellulose Decay Capabilities.</title>
        <authorList>
            <person name="Nagy L.G."/>
            <person name="Riley R."/>
            <person name="Tritt A."/>
            <person name="Adam C."/>
            <person name="Daum C."/>
            <person name="Floudas D."/>
            <person name="Sun H."/>
            <person name="Yadav J.S."/>
            <person name="Pangilinan J."/>
            <person name="Larsson K.H."/>
            <person name="Matsuura K."/>
            <person name="Barry K."/>
            <person name="Labutti K."/>
            <person name="Kuo R."/>
            <person name="Ohm R.A."/>
            <person name="Bhattacharya S.S."/>
            <person name="Shirouzu T."/>
            <person name="Yoshinaga Y."/>
            <person name="Martin F.M."/>
            <person name="Grigoriev I.V."/>
            <person name="Hibbett D.S."/>
        </authorList>
    </citation>
    <scope>NUCLEOTIDE SEQUENCE [LARGE SCALE GENOMIC DNA]</scope>
    <source>
        <strain evidence="8 9">HHB12029</strain>
    </source>
</reference>
<feature type="compositionally biased region" description="Basic and acidic residues" evidence="5">
    <location>
        <begin position="601"/>
        <end position="617"/>
    </location>
</feature>
<evidence type="ECO:0000256" key="2">
    <source>
        <dbReference type="ARBA" id="ARBA00022771"/>
    </source>
</evidence>
<evidence type="ECO:0000256" key="4">
    <source>
        <dbReference type="PROSITE-ProRule" id="PRU00042"/>
    </source>
</evidence>
<protein>
    <recommendedName>
        <fullName evidence="7">C2H2-type domain-containing protein</fullName>
    </recommendedName>
</protein>
<dbReference type="Proteomes" id="UP000077266">
    <property type="component" value="Unassembled WGS sequence"/>
</dbReference>
<keyword evidence="1" id="KW-0479">Metal-binding</keyword>
<feature type="region of interest" description="Disordered" evidence="5">
    <location>
        <begin position="588"/>
        <end position="633"/>
    </location>
</feature>
<dbReference type="Gene3D" id="3.30.160.60">
    <property type="entry name" value="Classic Zinc Finger"/>
    <property type="match status" value="2"/>
</dbReference>
<gene>
    <name evidence="8" type="ORF">EXIGLDRAFT_309170</name>
</gene>
<dbReference type="GO" id="GO:0000981">
    <property type="term" value="F:DNA-binding transcription factor activity, RNA polymerase II-specific"/>
    <property type="evidence" value="ECO:0007669"/>
    <property type="project" value="TreeGrafter"/>
</dbReference>
<dbReference type="InParanoid" id="A0A165D176"/>
<name>A0A165D176_EXIGL</name>
<feature type="compositionally biased region" description="Polar residues" evidence="5">
    <location>
        <begin position="329"/>
        <end position="343"/>
    </location>
</feature>
<dbReference type="AlphaFoldDB" id="A0A165D176"/>
<feature type="region of interest" description="Disordered" evidence="5">
    <location>
        <begin position="204"/>
        <end position="400"/>
    </location>
</feature>
<evidence type="ECO:0000256" key="3">
    <source>
        <dbReference type="ARBA" id="ARBA00022833"/>
    </source>
</evidence>
<dbReference type="GO" id="GO:0008270">
    <property type="term" value="F:zinc ion binding"/>
    <property type="evidence" value="ECO:0007669"/>
    <property type="project" value="UniProtKB-KW"/>
</dbReference>
<feature type="domain" description="C2H2-type" evidence="7">
    <location>
        <begin position="56"/>
        <end position="86"/>
    </location>
</feature>
<accession>A0A165D176</accession>
<organism evidence="8 9">
    <name type="scientific">Exidia glandulosa HHB12029</name>
    <dbReference type="NCBI Taxonomy" id="1314781"/>
    <lineage>
        <taxon>Eukaryota</taxon>
        <taxon>Fungi</taxon>
        <taxon>Dikarya</taxon>
        <taxon>Basidiomycota</taxon>
        <taxon>Agaricomycotina</taxon>
        <taxon>Agaricomycetes</taxon>
        <taxon>Auriculariales</taxon>
        <taxon>Exidiaceae</taxon>
        <taxon>Exidia</taxon>
    </lineage>
</organism>
<feature type="compositionally biased region" description="Low complexity" evidence="5">
    <location>
        <begin position="26"/>
        <end position="38"/>
    </location>
</feature>
<feature type="region of interest" description="Disordered" evidence="5">
    <location>
        <begin position="133"/>
        <end position="189"/>
    </location>
</feature>